<sequence length="180" mass="19518">MSLHSYTVLTAVTIAVIAATVGAIPLPPTANGGPPMGSIGMPGPVIPTAHLTPQGAAPGVVTFADNVLNTDRVDVILDKETDEHVLDYLGREVHPLHDDQLKVHSEDYSKGIDVELAEELGQDRLHHPELLPVSNEEVDIDFDVELAKRPPHWHVEGKPDVEKAEERSPYLAFDAHVEQG</sequence>
<evidence type="ECO:0000256" key="1">
    <source>
        <dbReference type="SAM" id="SignalP"/>
    </source>
</evidence>
<keyword evidence="3" id="KW-1185">Reference proteome</keyword>
<feature type="non-terminal residue" evidence="2">
    <location>
        <position position="1"/>
    </location>
</feature>
<evidence type="ECO:0000313" key="3">
    <source>
        <dbReference type="Proteomes" id="UP001163846"/>
    </source>
</evidence>
<reference evidence="2" key="1">
    <citation type="submission" date="2022-08" db="EMBL/GenBank/DDBJ databases">
        <authorList>
            <consortium name="DOE Joint Genome Institute"/>
            <person name="Min B."/>
            <person name="Riley R."/>
            <person name="Sierra-Patev S."/>
            <person name="Naranjo-Ortiz M."/>
            <person name="Looney B."/>
            <person name="Konkel Z."/>
            <person name="Slot J.C."/>
            <person name="Sakamoto Y."/>
            <person name="Steenwyk J.L."/>
            <person name="Rokas A."/>
            <person name="Carro J."/>
            <person name="Camarero S."/>
            <person name="Ferreira P."/>
            <person name="Molpeceres G."/>
            <person name="Ruiz-Duenas F.J."/>
            <person name="Serrano A."/>
            <person name="Henrissat B."/>
            <person name="Drula E."/>
            <person name="Hughes K.W."/>
            <person name="Mata J.L."/>
            <person name="Ishikawa N.K."/>
            <person name="Vargas-Isla R."/>
            <person name="Ushijima S."/>
            <person name="Smith C.A."/>
            <person name="Ahrendt S."/>
            <person name="Andreopoulos W."/>
            <person name="He G."/>
            <person name="Labutti K."/>
            <person name="Lipzen A."/>
            <person name="Ng V."/>
            <person name="Sandor L."/>
            <person name="Barry K."/>
            <person name="Martinez A.T."/>
            <person name="Xiao Y."/>
            <person name="Gibbons J.G."/>
            <person name="Terashima K."/>
            <person name="Hibbett D.S."/>
            <person name="Grigoriev I.V."/>
        </authorList>
    </citation>
    <scope>NUCLEOTIDE SEQUENCE</scope>
    <source>
        <strain evidence="2">TFB9207</strain>
    </source>
</reference>
<organism evidence="2 3">
    <name type="scientific">Lentinula raphanica</name>
    <dbReference type="NCBI Taxonomy" id="153919"/>
    <lineage>
        <taxon>Eukaryota</taxon>
        <taxon>Fungi</taxon>
        <taxon>Dikarya</taxon>
        <taxon>Basidiomycota</taxon>
        <taxon>Agaricomycotina</taxon>
        <taxon>Agaricomycetes</taxon>
        <taxon>Agaricomycetidae</taxon>
        <taxon>Agaricales</taxon>
        <taxon>Marasmiineae</taxon>
        <taxon>Omphalotaceae</taxon>
        <taxon>Lentinula</taxon>
    </lineage>
</organism>
<feature type="chain" id="PRO_5041389961" evidence="1">
    <location>
        <begin position="24"/>
        <end position="180"/>
    </location>
</feature>
<evidence type="ECO:0000313" key="2">
    <source>
        <dbReference type="EMBL" id="KAJ3838228.1"/>
    </source>
</evidence>
<proteinExistence type="predicted"/>
<dbReference type="EMBL" id="MU806194">
    <property type="protein sequence ID" value="KAJ3838228.1"/>
    <property type="molecule type" value="Genomic_DNA"/>
</dbReference>
<comment type="caution">
    <text evidence="2">The sequence shown here is derived from an EMBL/GenBank/DDBJ whole genome shotgun (WGS) entry which is preliminary data.</text>
</comment>
<dbReference type="Proteomes" id="UP001163846">
    <property type="component" value="Unassembled WGS sequence"/>
</dbReference>
<protein>
    <submittedName>
        <fullName evidence="2">Uncharacterized protein</fullName>
    </submittedName>
</protein>
<keyword evidence="1" id="KW-0732">Signal</keyword>
<gene>
    <name evidence="2" type="ORF">F5878DRAFT_642140</name>
</gene>
<feature type="signal peptide" evidence="1">
    <location>
        <begin position="1"/>
        <end position="23"/>
    </location>
</feature>
<accession>A0AA38P8V5</accession>
<name>A0AA38P8V5_9AGAR</name>
<dbReference type="AlphaFoldDB" id="A0AA38P8V5"/>